<dbReference type="Pfam" id="PF13231">
    <property type="entry name" value="PMT_2"/>
    <property type="match status" value="1"/>
</dbReference>
<sequence length="688" mass="79252">MKLSRLLPYVFCVLYLILAIATLPNYGVNWDEGAHFIRGQTFLNYVLTGKKDFSNLPDLEGGSYVQDFGYVFKDEKTHTVIRRSMYQFMPFSFYIDDIENRGNHPVFSDMIAAVSNYIFFQKLGIASDVYSYNFYSVLLGALLVLATFLWVEKIFGWFSGLIASLSLALFPLYWGELHFNVKDIPETVYFSLSIYLFFFAVTKMSLKYLIAFSLVGAMAFATKFNFLFSIFIFLPWISTMIIPAFRKTGMVKIHEFIRNNRLFIVWCLFIPLIFVLVWVGSYPASWFEPKLLLASIAYYKKIGTSASAGLKVYPLYYVLFATPLIILLYWLLGIIFGFKLKGIAKNAFFLVLFWFLVPIIRVMFPRAVIYSGVRQIMEYIPPMAILAGIGAGFLIKIYKNYTRYKQYKDYSFLLQILIFLSFIPITLKMISMHPNESLYFNPLIGGLKGAEEKSIPGAGESLGNEYRQAVLWLNRYAEPNATLVLGYELNSNLPRVWVRNDIAYTDDPVSGTLRKGEYIISTAQIEDRLMWYPMRYVENFLNPVYIITEDGIPLMKIWKNDKEHTKKGYLQEEEAVAGITFTSNLYGAQVNLPEQSFVTRLELDLPNSCSREDTIVGSFTFQTGNNKKSPIVIPARRYKIFEEFLYPKPFYLLAAEEAKSITLNSYVSDDCLAAIQDIRVYRLKNNPL</sequence>
<reference evidence="3 4" key="1">
    <citation type="journal article" date="2015" name="Nature">
        <title>rRNA introns, odd ribosomes, and small enigmatic genomes across a large radiation of phyla.</title>
        <authorList>
            <person name="Brown C.T."/>
            <person name="Hug L.A."/>
            <person name="Thomas B.C."/>
            <person name="Sharon I."/>
            <person name="Castelle C.J."/>
            <person name="Singh A."/>
            <person name="Wilkins M.J."/>
            <person name="Williams K.H."/>
            <person name="Banfield J.F."/>
        </authorList>
    </citation>
    <scope>NUCLEOTIDE SEQUENCE [LARGE SCALE GENOMIC DNA]</scope>
</reference>
<accession>A0A0G0WQH2</accession>
<feature type="transmembrane region" description="Helical" evidence="1">
    <location>
        <begin position="187"/>
        <end position="206"/>
    </location>
</feature>
<organism evidence="3 4">
    <name type="scientific">Candidatus Curtissbacteria bacterium GW2011_GWA1_41_11</name>
    <dbReference type="NCBI Taxonomy" id="1618409"/>
    <lineage>
        <taxon>Bacteria</taxon>
        <taxon>Candidatus Curtissiibacteriota</taxon>
    </lineage>
</organism>
<feature type="transmembrane region" description="Helical" evidence="1">
    <location>
        <begin position="379"/>
        <end position="398"/>
    </location>
</feature>
<feature type="transmembrane region" description="Helical" evidence="1">
    <location>
        <begin position="315"/>
        <end position="336"/>
    </location>
</feature>
<keyword evidence="1" id="KW-0812">Transmembrane</keyword>
<evidence type="ECO:0000313" key="3">
    <source>
        <dbReference type="EMBL" id="KKR86710.1"/>
    </source>
</evidence>
<feature type="transmembrane region" description="Helical" evidence="1">
    <location>
        <begin position="348"/>
        <end position="373"/>
    </location>
</feature>
<protein>
    <recommendedName>
        <fullName evidence="2">Glycosyltransferase RgtA/B/C/D-like domain-containing protein</fullName>
    </recommendedName>
</protein>
<evidence type="ECO:0000313" key="4">
    <source>
        <dbReference type="Proteomes" id="UP000034854"/>
    </source>
</evidence>
<feature type="transmembrane region" description="Helical" evidence="1">
    <location>
        <begin position="410"/>
        <end position="430"/>
    </location>
</feature>
<feature type="transmembrane region" description="Helical" evidence="1">
    <location>
        <begin position="157"/>
        <end position="175"/>
    </location>
</feature>
<gene>
    <name evidence="3" type="ORF">UU34_C0011G0016</name>
</gene>
<feature type="domain" description="Glycosyltransferase RgtA/B/C/D-like" evidence="2">
    <location>
        <begin position="104"/>
        <end position="234"/>
    </location>
</feature>
<evidence type="ECO:0000256" key="1">
    <source>
        <dbReference type="SAM" id="Phobius"/>
    </source>
</evidence>
<feature type="transmembrane region" description="Helical" evidence="1">
    <location>
        <begin position="6"/>
        <end position="28"/>
    </location>
</feature>
<dbReference type="InterPro" id="IPR038731">
    <property type="entry name" value="RgtA/B/C-like"/>
</dbReference>
<name>A0A0G0WQH2_9BACT</name>
<dbReference type="Proteomes" id="UP000034854">
    <property type="component" value="Unassembled WGS sequence"/>
</dbReference>
<evidence type="ECO:0000259" key="2">
    <source>
        <dbReference type="Pfam" id="PF13231"/>
    </source>
</evidence>
<feature type="transmembrane region" description="Helical" evidence="1">
    <location>
        <begin position="226"/>
        <end position="242"/>
    </location>
</feature>
<comment type="caution">
    <text evidence="3">The sequence shown here is derived from an EMBL/GenBank/DDBJ whole genome shotgun (WGS) entry which is preliminary data.</text>
</comment>
<feature type="transmembrane region" description="Helical" evidence="1">
    <location>
        <begin position="263"/>
        <end position="284"/>
    </location>
</feature>
<dbReference type="EMBL" id="LCAG01000011">
    <property type="protein sequence ID" value="KKR86710.1"/>
    <property type="molecule type" value="Genomic_DNA"/>
</dbReference>
<keyword evidence="1" id="KW-0472">Membrane</keyword>
<dbReference type="AlphaFoldDB" id="A0A0G0WQH2"/>
<proteinExistence type="predicted"/>
<feature type="transmembrane region" description="Helical" evidence="1">
    <location>
        <begin position="132"/>
        <end position="151"/>
    </location>
</feature>
<keyword evidence="1" id="KW-1133">Transmembrane helix</keyword>